<keyword evidence="2" id="KW-0285">Flavoprotein</keyword>
<organism evidence="7 8">
    <name type="scientific">Jezberella montanilacus</name>
    <dbReference type="NCBI Taxonomy" id="323426"/>
    <lineage>
        <taxon>Bacteria</taxon>
        <taxon>Pseudomonadati</taxon>
        <taxon>Pseudomonadota</taxon>
        <taxon>Betaproteobacteria</taxon>
        <taxon>Burkholderiales</taxon>
        <taxon>Alcaligenaceae</taxon>
        <taxon>Jezberella</taxon>
    </lineage>
</organism>
<comment type="cofactor">
    <cofactor evidence="1">
        <name>FMN</name>
        <dbReference type="ChEBI" id="CHEBI:58210"/>
    </cofactor>
</comment>
<evidence type="ECO:0000259" key="6">
    <source>
        <dbReference type="Pfam" id="PF00724"/>
    </source>
</evidence>
<dbReference type="GO" id="GO:0003959">
    <property type="term" value="F:NADPH dehydrogenase activity"/>
    <property type="evidence" value="ECO:0007669"/>
    <property type="project" value="InterPro"/>
</dbReference>
<dbReference type="InterPro" id="IPR013785">
    <property type="entry name" value="Aldolase_TIM"/>
</dbReference>
<dbReference type="SUPFAM" id="SSF51395">
    <property type="entry name" value="FMN-linked oxidoreductases"/>
    <property type="match status" value="1"/>
</dbReference>
<keyword evidence="8" id="KW-1185">Reference proteome</keyword>
<gene>
    <name evidence="7" type="ORF">BCM14_2302</name>
</gene>
<keyword evidence="3" id="KW-0288">FMN</keyword>
<keyword evidence="5" id="KW-0560">Oxidoreductase</keyword>
<evidence type="ECO:0000256" key="3">
    <source>
        <dbReference type="ARBA" id="ARBA00022643"/>
    </source>
</evidence>
<protein>
    <submittedName>
        <fullName evidence="7">2,4-dienoyl-CoA reductase-like NADH-dependent reductase (Old Yellow Enzyme family)</fullName>
    </submittedName>
</protein>
<evidence type="ECO:0000256" key="2">
    <source>
        <dbReference type="ARBA" id="ARBA00022630"/>
    </source>
</evidence>
<evidence type="ECO:0000256" key="1">
    <source>
        <dbReference type="ARBA" id="ARBA00001917"/>
    </source>
</evidence>
<evidence type="ECO:0000256" key="5">
    <source>
        <dbReference type="ARBA" id="ARBA00023002"/>
    </source>
</evidence>
<dbReference type="InterPro" id="IPR044152">
    <property type="entry name" value="YqjM-like"/>
</dbReference>
<evidence type="ECO:0000256" key="4">
    <source>
        <dbReference type="ARBA" id="ARBA00022857"/>
    </source>
</evidence>
<dbReference type="Proteomes" id="UP000238308">
    <property type="component" value="Unassembled WGS sequence"/>
</dbReference>
<dbReference type="EMBL" id="PVTV01000015">
    <property type="protein sequence ID" value="PRY97162.1"/>
    <property type="molecule type" value="Genomic_DNA"/>
</dbReference>
<sequence length="387" mass="42362">MKTKLFSPLAIRDVTIKNRIGLSPMLTYAAEHGFMSDWHFAHYAKFALGGAGLIMIESTKADPRGCTTPRDPGLWKDDFIPAIAKIAQFAKSQGATVGIQLGHSGRKARNSVPWEGRLPLGPEQKGVDHGEEWELIAPSAIAAGVKSQVPHELSVTEIHELIETFGQAVLRAEKAGLDIVEVHGAHGYLVHQFCSEHANQRTDAYGGSFNNRMRFALELIEHVRFLWPQGKPLFYRISAVDEQGWSIEDSVKLCRELKLKGVDMIDCSSGGMSEGSVMASASRPGFGYQVPYAQQIRAEAGIMTQAVGLIIHADQAEKILRQGQADMVAIGREMLNNPHWAFDAANKLGDESAFKTIPANYSYWLEKRAGSGFGKNTSTWAAGISQT</sequence>
<name>A0A2T0XE10_9BURK</name>
<dbReference type="CDD" id="cd02932">
    <property type="entry name" value="OYE_YqiM_FMN"/>
    <property type="match status" value="1"/>
</dbReference>
<proteinExistence type="predicted"/>
<feature type="domain" description="NADH:flavin oxidoreductase/NADH oxidase N-terminal" evidence="6">
    <location>
        <begin position="4"/>
        <end position="350"/>
    </location>
</feature>
<dbReference type="AlphaFoldDB" id="A0A2T0XE10"/>
<evidence type="ECO:0000313" key="7">
    <source>
        <dbReference type="EMBL" id="PRY97162.1"/>
    </source>
</evidence>
<dbReference type="InterPro" id="IPR001155">
    <property type="entry name" value="OxRdtase_FMN_N"/>
</dbReference>
<dbReference type="GO" id="GO:0050661">
    <property type="term" value="F:NADP binding"/>
    <property type="evidence" value="ECO:0007669"/>
    <property type="project" value="InterPro"/>
</dbReference>
<keyword evidence="4" id="KW-0521">NADP</keyword>
<dbReference type="GO" id="GO:0010181">
    <property type="term" value="F:FMN binding"/>
    <property type="evidence" value="ECO:0007669"/>
    <property type="project" value="InterPro"/>
</dbReference>
<dbReference type="PANTHER" id="PTHR43303">
    <property type="entry name" value="NADPH DEHYDROGENASE C23G7.10C-RELATED"/>
    <property type="match status" value="1"/>
</dbReference>
<dbReference type="Gene3D" id="3.20.20.70">
    <property type="entry name" value="Aldolase class I"/>
    <property type="match status" value="1"/>
</dbReference>
<dbReference type="PANTHER" id="PTHR43303:SF4">
    <property type="entry name" value="NADPH DEHYDROGENASE C23G7.10C-RELATED"/>
    <property type="match status" value="1"/>
</dbReference>
<comment type="caution">
    <text evidence="7">The sequence shown here is derived from an EMBL/GenBank/DDBJ whole genome shotgun (WGS) entry which is preliminary data.</text>
</comment>
<accession>A0A2T0XE10</accession>
<dbReference type="Pfam" id="PF00724">
    <property type="entry name" value="Oxidored_FMN"/>
    <property type="match status" value="1"/>
</dbReference>
<evidence type="ECO:0000313" key="8">
    <source>
        <dbReference type="Proteomes" id="UP000238308"/>
    </source>
</evidence>
<reference evidence="7 8" key="1">
    <citation type="submission" date="2018-03" db="EMBL/GenBank/DDBJ databases">
        <title>Genomic Encyclopedia of Type Strains, Phase III (KMG-III): the genomes of soil and plant-associated and newly described type strains.</title>
        <authorList>
            <person name="Whitman W."/>
        </authorList>
    </citation>
    <scope>NUCLEOTIDE SEQUENCE [LARGE SCALE GENOMIC DNA]</scope>
    <source>
        <strain evidence="7 8">MWH-P2sevCIIIb</strain>
    </source>
</reference>